<dbReference type="InterPro" id="IPR025345">
    <property type="entry name" value="DUF4249"/>
</dbReference>
<dbReference type="Proteomes" id="UP001500936">
    <property type="component" value="Unassembled WGS sequence"/>
</dbReference>
<reference evidence="2" key="1">
    <citation type="journal article" date="2019" name="Int. J. Syst. Evol. Microbiol.">
        <title>The Global Catalogue of Microorganisms (GCM) 10K type strain sequencing project: providing services to taxonomists for standard genome sequencing and annotation.</title>
        <authorList>
            <consortium name="The Broad Institute Genomics Platform"/>
            <consortium name="The Broad Institute Genome Sequencing Center for Infectious Disease"/>
            <person name="Wu L."/>
            <person name="Ma J."/>
        </authorList>
    </citation>
    <scope>NUCLEOTIDE SEQUENCE [LARGE SCALE GENOMIC DNA]</scope>
    <source>
        <strain evidence="2">JCM 17925</strain>
    </source>
</reference>
<proteinExistence type="predicted"/>
<organism evidence="1 2">
    <name type="scientific">Nibrella viscosa</name>
    <dbReference type="NCBI Taxonomy" id="1084524"/>
    <lineage>
        <taxon>Bacteria</taxon>
        <taxon>Pseudomonadati</taxon>
        <taxon>Bacteroidota</taxon>
        <taxon>Cytophagia</taxon>
        <taxon>Cytophagales</taxon>
        <taxon>Spirosomataceae</taxon>
        <taxon>Nibrella</taxon>
    </lineage>
</organism>
<keyword evidence="2" id="KW-1185">Reference proteome</keyword>
<sequence length="286" mass="31073">MALLSVSACNNLVQDVNPGNLPKVDKKLVVHGFISPQDTALVVIVGESRPVFGTSAGVRATLAGATVVLSEGTRTITLPFRLQEGHYSVSTRTFPIRAGQTYRLQVSAPTYQPVQAVCTVPQAIPIRSALLDSAVTNRIFTNQRDLVYYVRMTWQDPAGQTNYYRVAGDVAYPVDSSRSTAFSALSFGRGNALIADRNQDGQAITSPRGEFPAAVRPGQTRRSYTITAHLLHTDRIYYDYHTTVFRQDQTGGNPFAEPVLISGNIEGGLGCFGAFNRTTVTVTLQK</sequence>
<gene>
    <name evidence="1" type="ORF">GCM10023187_17390</name>
</gene>
<evidence type="ECO:0008006" key="3">
    <source>
        <dbReference type="Google" id="ProtNLM"/>
    </source>
</evidence>
<accession>A0ABP8K8N6</accession>
<evidence type="ECO:0000313" key="2">
    <source>
        <dbReference type="Proteomes" id="UP001500936"/>
    </source>
</evidence>
<dbReference type="Pfam" id="PF14054">
    <property type="entry name" value="DUF4249"/>
    <property type="match status" value="1"/>
</dbReference>
<evidence type="ECO:0000313" key="1">
    <source>
        <dbReference type="EMBL" id="GAA4402377.1"/>
    </source>
</evidence>
<dbReference type="EMBL" id="BAABHB010000003">
    <property type="protein sequence ID" value="GAA4402377.1"/>
    <property type="molecule type" value="Genomic_DNA"/>
</dbReference>
<name>A0ABP8K8N6_9BACT</name>
<protein>
    <recommendedName>
        <fullName evidence="3">DUF4249 domain-containing protein</fullName>
    </recommendedName>
</protein>
<comment type="caution">
    <text evidence="1">The sequence shown here is derived from an EMBL/GenBank/DDBJ whole genome shotgun (WGS) entry which is preliminary data.</text>
</comment>